<dbReference type="EMBL" id="MTYJ01000323">
    <property type="protein sequence ID" value="OWA53464.1"/>
    <property type="molecule type" value="Genomic_DNA"/>
</dbReference>
<sequence length="174" mass="17843">MSAAKTASLKVLAGGLAAGGIATGAVVADAVLDAREDVPATTAVSTTHSTKTTQGLPGPVAVETAMNGIVKAVATAQNVQSFKMAEREVNMVSEGSGVSVQVLVGGVAGGIAAFLGSAAALLFFWKIIRRQCSGQMLNKVNGLHQGMCSTIRMYHFNFKGVPILMVLNTCVYVT</sequence>
<keyword evidence="3" id="KW-1185">Reference proteome</keyword>
<dbReference type="AlphaFoldDB" id="A0A9X6RMM0"/>
<dbReference type="Proteomes" id="UP000192578">
    <property type="component" value="Unassembled WGS sequence"/>
</dbReference>
<organism evidence="2 3">
    <name type="scientific">Hypsibius exemplaris</name>
    <name type="common">Freshwater tardigrade</name>
    <dbReference type="NCBI Taxonomy" id="2072580"/>
    <lineage>
        <taxon>Eukaryota</taxon>
        <taxon>Metazoa</taxon>
        <taxon>Ecdysozoa</taxon>
        <taxon>Tardigrada</taxon>
        <taxon>Eutardigrada</taxon>
        <taxon>Parachela</taxon>
        <taxon>Hypsibioidea</taxon>
        <taxon>Hypsibiidae</taxon>
        <taxon>Hypsibius</taxon>
    </lineage>
</organism>
<reference evidence="3" key="1">
    <citation type="submission" date="2017-01" db="EMBL/GenBank/DDBJ databases">
        <title>Comparative genomics of anhydrobiosis in the tardigrade Hypsibius dujardini.</title>
        <authorList>
            <person name="Yoshida Y."/>
            <person name="Koutsovoulos G."/>
            <person name="Laetsch D."/>
            <person name="Stevens L."/>
            <person name="Kumar S."/>
            <person name="Horikawa D."/>
            <person name="Ishino K."/>
            <person name="Komine S."/>
            <person name="Tomita M."/>
            <person name="Blaxter M."/>
            <person name="Arakawa K."/>
        </authorList>
    </citation>
    <scope>NUCLEOTIDE SEQUENCE [LARGE SCALE GENOMIC DNA]</scope>
    <source>
        <strain evidence="3">Z151</strain>
    </source>
</reference>
<proteinExistence type="predicted"/>
<keyword evidence="1" id="KW-0812">Transmembrane</keyword>
<keyword evidence="1" id="KW-0472">Membrane</keyword>
<evidence type="ECO:0000313" key="2">
    <source>
        <dbReference type="EMBL" id="OWA53464.1"/>
    </source>
</evidence>
<evidence type="ECO:0000256" key="1">
    <source>
        <dbReference type="SAM" id="Phobius"/>
    </source>
</evidence>
<feature type="transmembrane region" description="Helical" evidence="1">
    <location>
        <begin position="100"/>
        <end position="125"/>
    </location>
</feature>
<evidence type="ECO:0000313" key="3">
    <source>
        <dbReference type="Proteomes" id="UP000192578"/>
    </source>
</evidence>
<comment type="caution">
    <text evidence="2">The sequence shown here is derived from an EMBL/GenBank/DDBJ whole genome shotgun (WGS) entry which is preliminary data.</text>
</comment>
<accession>A0A9X6RMM0</accession>
<gene>
    <name evidence="2" type="ORF">BV898_17892</name>
</gene>
<name>A0A9X6RMM0_HYPEX</name>
<protein>
    <submittedName>
        <fullName evidence="2">Uncharacterized protein</fullName>
    </submittedName>
</protein>
<keyword evidence="1" id="KW-1133">Transmembrane helix</keyword>